<reference evidence="9" key="1">
    <citation type="journal article" date="2014" name="Front. Microbiol.">
        <title>High frequency of phylogenetically diverse reductive dehalogenase-homologous genes in deep subseafloor sedimentary metagenomes.</title>
        <authorList>
            <person name="Kawai M."/>
            <person name="Futagami T."/>
            <person name="Toyoda A."/>
            <person name="Takaki Y."/>
            <person name="Nishi S."/>
            <person name="Hori S."/>
            <person name="Arai W."/>
            <person name="Tsubouchi T."/>
            <person name="Morono Y."/>
            <person name="Uchiyama I."/>
            <person name="Ito T."/>
            <person name="Fujiyama A."/>
            <person name="Inagaki F."/>
            <person name="Takami H."/>
        </authorList>
    </citation>
    <scope>NUCLEOTIDE SEQUENCE</scope>
    <source>
        <strain evidence="9">Expedition CK06-06</strain>
    </source>
</reference>
<dbReference type="GO" id="GO:0005886">
    <property type="term" value="C:plasma membrane"/>
    <property type="evidence" value="ECO:0007669"/>
    <property type="project" value="UniProtKB-SubCell"/>
</dbReference>
<feature type="transmembrane region" description="Helical" evidence="7">
    <location>
        <begin position="146"/>
        <end position="166"/>
    </location>
</feature>
<dbReference type="AlphaFoldDB" id="X1JPT4"/>
<evidence type="ECO:0000256" key="5">
    <source>
        <dbReference type="ARBA" id="ARBA00022989"/>
    </source>
</evidence>
<evidence type="ECO:0000256" key="2">
    <source>
        <dbReference type="ARBA" id="ARBA00022475"/>
    </source>
</evidence>
<keyword evidence="3" id="KW-0997">Cell inner membrane</keyword>
<evidence type="ECO:0000256" key="3">
    <source>
        <dbReference type="ARBA" id="ARBA00022519"/>
    </source>
</evidence>
<dbReference type="InterPro" id="IPR010656">
    <property type="entry name" value="DctM"/>
</dbReference>
<dbReference type="PANTHER" id="PTHR33362">
    <property type="entry name" value="SIALIC ACID TRAP TRANSPORTER PERMEASE PROTEIN SIAT-RELATED"/>
    <property type="match status" value="1"/>
</dbReference>
<proteinExistence type="predicted"/>
<name>X1JPT4_9ZZZZ</name>
<feature type="transmembrane region" description="Helical" evidence="7">
    <location>
        <begin position="172"/>
        <end position="195"/>
    </location>
</feature>
<dbReference type="PANTHER" id="PTHR33362:SF7">
    <property type="entry name" value="SLL1103 PROTEIN"/>
    <property type="match status" value="1"/>
</dbReference>
<evidence type="ECO:0000259" key="8">
    <source>
        <dbReference type="Pfam" id="PF06808"/>
    </source>
</evidence>
<comment type="subcellular location">
    <subcellularLocation>
        <location evidence="1">Cell inner membrane</location>
        <topology evidence="1">Multi-pass membrane protein</topology>
    </subcellularLocation>
</comment>
<accession>X1JPT4</accession>
<keyword evidence="2" id="KW-1003">Cell membrane</keyword>
<feature type="domain" description="TRAP C4-dicarboxylate transport system permease DctM subunit" evidence="8">
    <location>
        <begin position="24"/>
        <end position="197"/>
    </location>
</feature>
<dbReference type="InterPro" id="IPR004681">
    <property type="entry name" value="TRAP_DctM"/>
</dbReference>
<dbReference type="Pfam" id="PF06808">
    <property type="entry name" value="DctM"/>
    <property type="match status" value="1"/>
</dbReference>
<keyword evidence="6 7" id="KW-0472">Membrane</keyword>
<evidence type="ECO:0000256" key="7">
    <source>
        <dbReference type="SAM" id="Phobius"/>
    </source>
</evidence>
<keyword evidence="4 7" id="KW-0812">Transmembrane</keyword>
<organism evidence="9">
    <name type="scientific">marine sediment metagenome</name>
    <dbReference type="NCBI Taxonomy" id="412755"/>
    <lineage>
        <taxon>unclassified sequences</taxon>
        <taxon>metagenomes</taxon>
        <taxon>ecological metagenomes</taxon>
    </lineage>
</organism>
<dbReference type="GO" id="GO:0022857">
    <property type="term" value="F:transmembrane transporter activity"/>
    <property type="evidence" value="ECO:0007669"/>
    <property type="project" value="TreeGrafter"/>
</dbReference>
<feature type="non-terminal residue" evidence="9">
    <location>
        <position position="1"/>
    </location>
</feature>
<feature type="transmembrane region" description="Helical" evidence="7">
    <location>
        <begin position="55"/>
        <end position="73"/>
    </location>
</feature>
<evidence type="ECO:0000256" key="4">
    <source>
        <dbReference type="ARBA" id="ARBA00022692"/>
    </source>
</evidence>
<feature type="transmembrane region" description="Helical" evidence="7">
    <location>
        <begin position="24"/>
        <end position="49"/>
    </location>
</feature>
<protein>
    <recommendedName>
        <fullName evidence="8">TRAP C4-dicarboxylate transport system permease DctM subunit domain-containing protein</fullName>
    </recommendedName>
</protein>
<dbReference type="EMBL" id="BARU01040684">
    <property type="protein sequence ID" value="GAH80289.1"/>
    <property type="molecule type" value="Genomic_DNA"/>
</dbReference>
<keyword evidence="5 7" id="KW-1133">Transmembrane helix</keyword>
<gene>
    <name evidence="9" type="ORF">S03H2_62861</name>
</gene>
<feature type="transmembrane region" description="Helical" evidence="7">
    <location>
        <begin position="85"/>
        <end position="109"/>
    </location>
</feature>
<evidence type="ECO:0000256" key="6">
    <source>
        <dbReference type="ARBA" id="ARBA00023136"/>
    </source>
</evidence>
<sequence>SALQPGMAPTIDKAERAVPLSRKLGIFIISFLPAALLILAVLGTIYLGLAPPTEAAAMGAFAMLLLTFAYRSFSIPLLKKSVYTTLRTTCMIIWIAVGCVIFANIFIFLGCRDVAVSAICAAPGGRWGIFVVIMLICFILGMFFDWLGIIFIMVPIITPIAAALGFDPVWMALMVLINLQMAYLSPPFAPAIFVLQAKVSSSIANAPIAAASVGGARPR</sequence>
<feature type="transmembrane region" description="Helical" evidence="7">
    <location>
        <begin position="115"/>
        <end position="139"/>
    </location>
</feature>
<comment type="caution">
    <text evidence="9">The sequence shown here is derived from an EMBL/GenBank/DDBJ whole genome shotgun (WGS) entry which is preliminary data.</text>
</comment>
<evidence type="ECO:0000256" key="1">
    <source>
        <dbReference type="ARBA" id="ARBA00004429"/>
    </source>
</evidence>
<evidence type="ECO:0000313" key="9">
    <source>
        <dbReference type="EMBL" id="GAH80289.1"/>
    </source>
</evidence>